<evidence type="ECO:0000256" key="3">
    <source>
        <dbReference type="ARBA" id="ARBA00022452"/>
    </source>
</evidence>
<keyword evidence="7" id="KW-0204">Cytolysis</keyword>
<dbReference type="PANTHER" id="PTHR30026">
    <property type="entry name" value="OUTER MEMBRANE PROTEIN TOLC"/>
    <property type="match status" value="1"/>
</dbReference>
<reference evidence="8 9" key="1">
    <citation type="submission" date="2020-07" db="EMBL/GenBank/DDBJ databases">
        <title>Exploring microbial biodiversity for novel pathways involved in the catabolism of aromatic compounds derived from lignin.</title>
        <authorList>
            <person name="Elkins J."/>
        </authorList>
    </citation>
    <scope>NUCLEOTIDE SEQUENCE [LARGE SCALE GENOMIC DNA]</scope>
    <source>
        <strain evidence="8 9">H2C3C</strain>
    </source>
</reference>
<proteinExistence type="inferred from homology"/>
<evidence type="ECO:0000313" key="9">
    <source>
        <dbReference type="Proteomes" id="UP000540929"/>
    </source>
</evidence>
<dbReference type="GO" id="GO:0031640">
    <property type="term" value="P:killing of cells of another organism"/>
    <property type="evidence" value="ECO:0007669"/>
    <property type="project" value="UniProtKB-KW"/>
</dbReference>
<accession>A0A7Y9WSC8</accession>
<evidence type="ECO:0000256" key="7">
    <source>
        <dbReference type="PIRNR" id="PIRNR001892"/>
    </source>
</evidence>
<evidence type="ECO:0000256" key="2">
    <source>
        <dbReference type="ARBA" id="ARBA00022448"/>
    </source>
</evidence>
<comment type="caution">
    <text evidence="8">The sequence shown here is derived from an EMBL/GenBank/DDBJ whole genome shotgun (WGS) entry which is preliminary data.</text>
</comment>
<gene>
    <name evidence="8" type="ORF">GGD40_005891</name>
</gene>
<dbReference type="SUPFAM" id="SSF56954">
    <property type="entry name" value="Outer membrane efflux proteins (OEP)"/>
    <property type="match status" value="1"/>
</dbReference>
<dbReference type="GO" id="GO:0015288">
    <property type="term" value="F:porin activity"/>
    <property type="evidence" value="ECO:0007669"/>
    <property type="project" value="TreeGrafter"/>
</dbReference>
<keyword evidence="4" id="KW-0812">Transmembrane</keyword>
<keyword evidence="3" id="KW-1134">Transmembrane beta strand</keyword>
<evidence type="ECO:0000256" key="5">
    <source>
        <dbReference type="ARBA" id="ARBA00023136"/>
    </source>
</evidence>
<evidence type="ECO:0000256" key="6">
    <source>
        <dbReference type="ARBA" id="ARBA00023237"/>
    </source>
</evidence>
<sequence length="480" mass="50906">MSARPFIAATLATWLTVSPEVQAFDVLRTEASIPTTAAGAIAPAADGCVFGTPGNPFLLAEAVERALCGNPKTRAAWADVKAQAAALGMARSGYLPTVSATAQRVRDQSTTDVTGHPTLSSANASGVNSESVSLDWTLYDFGVRAAAVRHASALLAAARSTQDATLQGLFVTVAKDYYTAQAAAGAVTAALDIEHMASESAKASTARVERGIAPISDALQAQTAYIQAVLSRNKARGAWKTAIGTLAADLALPPDTPLQLPAVADGVKPDAAFSHSIGELMEDARRTHPAVLAAQAQVEAAAARMDETRAQGLPNLILVSKYSRNNQPASLGLGAAQFPATGRDWYVGVQITIPFFEGFNRTYQVRQTQAQLERQQDTLDETRQEVGLEVWNSYQAVQVSMNGVEDSAALFDIAQRSFLATQRRYQAGVGNILELLNAQTALANAQQQRIQALADWRSTRLRFAGSLGRLDLSRLADSPQ</sequence>
<dbReference type="EMBL" id="JACCAS010000002">
    <property type="protein sequence ID" value="NYH26320.1"/>
    <property type="molecule type" value="Genomic_DNA"/>
</dbReference>
<dbReference type="PANTHER" id="PTHR30026:SF20">
    <property type="entry name" value="OUTER MEMBRANE PROTEIN TOLC"/>
    <property type="match status" value="1"/>
</dbReference>
<dbReference type="AlphaFoldDB" id="A0A7Y9WSC8"/>
<dbReference type="PIRSF" id="PIRSF001892">
    <property type="entry name" value="CyaE"/>
    <property type="match status" value="1"/>
</dbReference>
<keyword evidence="7" id="KW-0354">Hemolysis</keyword>
<keyword evidence="6 7" id="KW-0998">Cell outer membrane</keyword>
<protein>
    <recommendedName>
        <fullName evidence="7">Protein CyaE</fullName>
    </recommendedName>
</protein>
<comment type="similarity">
    <text evidence="1 7">Belongs to the outer membrane factor (OMF) (TC 1.B.17) family.</text>
</comment>
<dbReference type="RefSeq" id="WP_179745949.1">
    <property type="nucleotide sequence ID" value="NZ_JACCAS010000002.1"/>
</dbReference>
<dbReference type="GO" id="GO:0009279">
    <property type="term" value="C:cell outer membrane"/>
    <property type="evidence" value="ECO:0007669"/>
    <property type="project" value="UniProtKB-SubCell"/>
</dbReference>
<keyword evidence="2 7" id="KW-0813">Transport</keyword>
<dbReference type="Proteomes" id="UP000540929">
    <property type="component" value="Unassembled WGS sequence"/>
</dbReference>
<dbReference type="Pfam" id="PF02321">
    <property type="entry name" value="OEP"/>
    <property type="match status" value="2"/>
</dbReference>
<dbReference type="InterPro" id="IPR028351">
    <property type="entry name" value="CyaE"/>
</dbReference>
<organism evidence="8 9">
    <name type="scientific">Paraburkholderia bryophila</name>
    <dbReference type="NCBI Taxonomy" id="420952"/>
    <lineage>
        <taxon>Bacteria</taxon>
        <taxon>Pseudomonadati</taxon>
        <taxon>Pseudomonadota</taxon>
        <taxon>Betaproteobacteria</taxon>
        <taxon>Burkholderiales</taxon>
        <taxon>Burkholderiaceae</taxon>
        <taxon>Paraburkholderia</taxon>
    </lineage>
</organism>
<evidence type="ECO:0000313" key="8">
    <source>
        <dbReference type="EMBL" id="NYH26320.1"/>
    </source>
</evidence>
<evidence type="ECO:0000256" key="4">
    <source>
        <dbReference type="ARBA" id="ARBA00022692"/>
    </source>
</evidence>
<name>A0A7Y9WSC8_9BURK</name>
<dbReference type="GO" id="GO:0015562">
    <property type="term" value="F:efflux transmembrane transporter activity"/>
    <property type="evidence" value="ECO:0007669"/>
    <property type="project" value="InterPro"/>
</dbReference>
<comment type="function">
    <text evidence="7">CyaE is necessary for transport of calmodulin-sensitive adenylate cyclase-hemolysin (cyclolysin).</text>
</comment>
<dbReference type="GO" id="GO:1990281">
    <property type="term" value="C:efflux pump complex"/>
    <property type="evidence" value="ECO:0007669"/>
    <property type="project" value="TreeGrafter"/>
</dbReference>
<keyword evidence="9" id="KW-1185">Reference proteome</keyword>
<keyword evidence="5 7" id="KW-0472">Membrane</keyword>
<dbReference type="InterPro" id="IPR051906">
    <property type="entry name" value="TolC-like"/>
</dbReference>
<comment type="subcellular location">
    <subcellularLocation>
        <location evidence="7">Cell outer membrane</location>
        <topology evidence="7">Peripheral membrane protein</topology>
    </subcellularLocation>
</comment>
<evidence type="ECO:0000256" key="1">
    <source>
        <dbReference type="ARBA" id="ARBA00007613"/>
    </source>
</evidence>
<dbReference type="Gene3D" id="1.20.1600.10">
    <property type="entry name" value="Outer membrane efflux proteins (OEP)"/>
    <property type="match status" value="1"/>
</dbReference>
<dbReference type="InterPro" id="IPR003423">
    <property type="entry name" value="OMP_efflux"/>
</dbReference>